<evidence type="ECO:0000313" key="2">
    <source>
        <dbReference type="Proteomes" id="UP000782705"/>
    </source>
</evidence>
<sequence>MIKLKELQVGERYEVQPKDFHRKFIGKVQSVSDTSVLFKVENYESCDQDKINEDKLVEVDKFDIKHLVGSSCFFS</sequence>
<protein>
    <submittedName>
        <fullName evidence="1">Uncharacterized protein</fullName>
    </submittedName>
</protein>
<accession>A0ABQ6YYZ0</accession>
<dbReference type="Proteomes" id="UP000782705">
    <property type="component" value="Unassembled WGS sequence"/>
</dbReference>
<reference evidence="1 2" key="1">
    <citation type="submission" date="2016-06" db="EMBL/GenBank/DDBJ databases">
        <title>Four novel species of enterococci isolated from chicken manure.</title>
        <authorList>
            <person name="Van Tyne D."/>
        </authorList>
    </citation>
    <scope>NUCLEOTIDE SEQUENCE [LARGE SCALE GENOMIC DNA]</scope>
    <source>
        <strain evidence="1 2">CU12B</strain>
    </source>
</reference>
<name>A0ABQ6YYZ0_9ENTE</name>
<dbReference type="RefSeq" id="WP_161902182.1">
    <property type="nucleotide sequence ID" value="NZ_MAEL01000040.1"/>
</dbReference>
<keyword evidence="2" id="KW-1185">Reference proteome</keyword>
<evidence type="ECO:0000313" key="1">
    <source>
        <dbReference type="EMBL" id="KAF1303456.1"/>
    </source>
</evidence>
<comment type="caution">
    <text evidence="1">The sequence shown here is derived from an EMBL/GenBank/DDBJ whole genome shotgun (WGS) entry which is preliminary data.</text>
</comment>
<dbReference type="EMBL" id="MAEL01000040">
    <property type="protein sequence ID" value="KAF1303456.1"/>
    <property type="molecule type" value="Genomic_DNA"/>
</dbReference>
<gene>
    <name evidence="1" type="ORF">BAU17_12150</name>
</gene>
<organism evidence="1 2">
    <name type="scientific">Candidatus Enterococcus willemsii</name>
    <dbReference type="NCBI Taxonomy" id="1857215"/>
    <lineage>
        <taxon>Bacteria</taxon>
        <taxon>Bacillati</taxon>
        <taxon>Bacillota</taxon>
        <taxon>Bacilli</taxon>
        <taxon>Lactobacillales</taxon>
        <taxon>Enterococcaceae</taxon>
        <taxon>Enterococcus</taxon>
    </lineage>
</organism>
<proteinExistence type="predicted"/>